<dbReference type="PANTHER" id="PTHR37557:SF4">
    <property type="entry name" value="CCHC-TYPE DOMAIN-CONTAINING PROTEIN"/>
    <property type="match status" value="1"/>
</dbReference>
<dbReference type="PANTHER" id="PTHR37557">
    <property type="entry name" value="115 KDA PROTEIN IN TYPE-1 RETROTRANSPOSABLE ELEMENT R1DM-LIKE PROTEIN-RELATED-RELATED"/>
    <property type="match status" value="1"/>
</dbReference>
<evidence type="ECO:0000313" key="2">
    <source>
        <dbReference type="EMBL" id="AAA21258.1"/>
    </source>
</evidence>
<dbReference type="Pfam" id="PF00078">
    <property type="entry name" value="RVT_1"/>
    <property type="match status" value="1"/>
</dbReference>
<evidence type="ECO:0000259" key="1">
    <source>
        <dbReference type="PROSITE" id="PS50878"/>
    </source>
</evidence>
<dbReference type="EMBL" id="U13640">
    <property type="protein sequence ID" value="AAA21258.1"/>
    <property type="molecule type" value="Genomic_DNA"/>
</dbReference>
<dbReference type="GO" id="GO:0003964">
    <property type="term" value="F:RNA-directed DNA polymerase activity"/>
    <property type="evidence" value="ECO:0007669"/>
    <property type="project" value="UniProtKB-KW"/>
</dbReference>
<protein>
    <submittedName>
        <fullName evidence="2">Reverse transcriptase</fullName>
    </submittedName>
</protein>
<keyword evidence="2" id="KW-0695">RNA-directed DNA polymerase</keyword>
<dbReference type="AlphaFoldDB" id="V9GZB3"/>
<gene>
    <name evidence="3" type="primary">ORF</name>
</gene>
<sequence length="521" mass="58247">PLGSQGDPLSPIIINMIIDRLLRVLPNEIGATVGNAITNAERFADDLVLFAETPMGLQKLLDTTVDFLSSVGLTLNSDKCFTIGIKGQPKQKCTVVIPQSFCIGSRPCPALKRSDEWKYLGIHFTAEGRTRYSPAEDLGPKLLRLTRSPLKPQQKLFALRTVLIPQLYHKLTLGSVMIGVLRKCDIVVRSFIRKWLGLPMDVSTAFFHAPHTCGGLGVPSVRYLAPMLRMKRLSGIKWPHLVQSEAASSFLEVELNKARGRTLAGENELTSRTAIETYWADKLYMSVDGSGLREARLFRPQHGWVFQPTRLLTGKDYRNGIKLRINALPSRSRTTRGRHDLARQCRAGCDAPETNNHILQNCYRTHGKRVARHNCVVNNLKRILEEKGHTVHVEPNLQGESAVSKPDLVAIRQNHAFVIDAQIVTDGLSLDQAHLPKVERYKRPDVITAVRRDFNVSGAVEVLSATLNWRGIWSNQSVKGLITNNLLTTSDSNVISARVVIGGLYCFRQFMYLAGYSRNWT</sequence>
<proteinExistence type="predicted"/>
<dbReference type="InterPro" id="IPR043502">
    <property type="entry name" value="DNA/RNA_pol_sf"/>
</dbReference>
<dbReference type="PROSITE" id="PS50878">
    <property type="entry name" value="RT_POL"/>
    <property type="match status" value="1"/>
</dbReference>
<reference evidence="2" key="1">
    <citation type="journal article" date="1994" name="Genetics">
        <title>R1 and R2 retrotransposable elements of Drosophila evolve at rates similar to those of nuclear genes.</title>
        <authorList>
            <person name="Eickbush D.G."/>
            <person name="Lathe W.C."/>
            <person name="Francino M.P."/>
            <person name="Eickbush T.H."/>
        </authorList>
    </citation>
    <scope>NUCLEOTIDE SEQUENCE</scope>
</reference>
<dbReference type="FlyBase" id="FBgn0044316">
    <property type="gene designation" value="Damb\R2-element\ORF"/>
</dbReference>
<accession>V9GZB3</accession>
<name>V9GZB3_DROAM</name>
<dbReference type="SUPFAM" id="SSF56672">
    <property type="entry name" value="DNA/RNA polymerases"/>
    <property type="match status" value="1"/>
</dbReference>
<evidence type="ECO:0000313" key="3">
    <source>
        <dbReference type="FlyBase" id="FBgn0044316"/>
    </source>
</evidence>
<dbReference type="InterPro" id="IPR000477">
    <property type="entry name" value="RT_dom"/>
</dbReference>
<keyword evidence="2" id="KW-0808">Transferase</keyword>
<keyword evidence="2" id="KW-0548">Nucleotidyltransferase</keyword>
<feature type="non-terminal residue" evidence="2">
    <location>
        <position position="1"/>
    </location>
</feature>
<organism evidence="2">
    <name type="scientific">Drosophila ambigua</name>
    <name type="common">Fruit fly</name>
    <dbReference type="NCBI Taxonomy" id="7216"/>
    <lineage>
        <taxon>Eukaryota</taxon>
        <taxon>Metazoa</taxon>
        <taxon>Ecdysozoa</taxon>
        <taxon>Arthropoda</taxon>
        <taxon>Hexapoda</taxon>
        <taxon>Insecta</taxon>
        <taxon>Pterygota</taxon>
        <taxon>Neoptera</taxon>
        <taxon>Endopterygota</taxon>
        <taxon>Diptera</taxon>
        <taxon>Brachycera</taxon>
        <taxon>Muscomorpha</taxon>
        <taxon>Ephydroidea</taxon>
        <taxon>Drosophilidae</taxon>
        <taxon>Drosophila</taxon>
        <taxon>Sophophora</taxon>
    </lineage>
</organism>
<feature type="domain" description="Reverse transcriptase" evidence="1">
    <location>
        <begin position="1"/>
        <end position="124"/>
    </location>
</feature>